<keyword evidence="2" id="KW-1185">Reference proteome</keyword>
<dbReference type="EMBL" id="CAACVG010009019">
    <property type="protein sequence ID" value="VEN51785.1"/>
    <property type="molecule type" value="Genomic_DNA"/>
</dbReference>
<proteinExistence type="predicted"/>
<organism evidence="1 2">
    <name type="scientific">Callosobruchus maculatus</name>
    <name type="common">Southern cowpea weevil</name>
    <name type="synonym">Pulse bruchid</name>
    <dbReference type="NCBI Taxonomy" id="64391"/>
    <lineage>
        <taxon>Eukaryota</taxon>
        <taxon>Metazoa</taxon>
        <taxon>Ecdysozoa</taxon>
        <taxon>Arthropoda</taxon>
        <taxon>Hexapoda</taxon>
        <taxon>Insecta</taxon>
        <taxon>Pterygota</taxon>
        <taxon>Neoptera</taxon>
        <taxon>Endopterygota</taxon>
        <taxon>Coleoptera</taxon>
        <taxon>Polyphaga</taxon>
        <taxon>Cucujiformia</taxon>
        <taxon>Chrysomeloidea</taxon>
        <taxon>Chrysomelidae</taxon>
        <taxon>Bruchinae</taxon>
        <taxon>Bruchini</taxon>
        <taxon>Callosobruchus</taxon>
    </lineage>
</organism>
<dbReference type="AlphaFoldDB" id="A0A653CV37"/>
<dbReference type="OrthoDB" id="6771823at2759"/>
<accession>A0A653CV37</accession>
<protein>
    <submittedName>
        <fullName evidence="1">Uncharacterized protein</fullName>
    </submittedName>
</protein>
<reference evidence="1 2" key="1">
    <citation type="submission" date="2019-01" db="EMBL/GenBank/DDBJ databases">
        <authorList>
            <person name="Sayadi A."/>
        </authorList>
    </citation>
    <scope>NUCLEOTIDE SEQUENCE [LARGE SCALE GENOMIC DNA]</scope>
</reference>
<evidence type="ECO:0000313" key="1">
    <source>
        <dbReference type="EMBL" id="VEN51785.1"/>
    </source>
</evidence>
<evidence type="ECO:0000313" key="2">
    <source>
        <dbReference type="Proteomes" id="UP000410492"/>
    </source>
</evidence>
<name>A0A653CV37_CALMS</name>
<gene>
    <name evidence="1" type="ORF">CALMAC_LOCUS12138</name>
</gene>
<dbReference type="Proteomes" id="UP000410492">
    <property type="component" value="Unassembled WGS sequence"/>
</dbReference>
<sequence length="106" mass="12736">MENFGNITDDEDFLEFVNLVEHHREPQVYRNREDRFIKWNDNEFRDRFRLSKEATVFVIEEIHDVISPQAQRHHALTAAEMVLLTLSSEIFCGRFNATNSWQLSWH</sequence>